<evidence type="ECO:0000256" key="6">
    <source>
        <dbReference type="SAM" id="MobiDB-lite"/>
    </source>
</evidence>
<dbReference type="GO" id="GO:0005509">
    <property type="term" value="F:calcium ion binding"/>
    <property type="evidence" value="ECO:0007669"/>
    <property type="project" value="InterPro"/>
</dbReference>
<organism evidence="8 9">
    <name type="scientific">Eptatretus burgeri</name>
    <name type="common">Inshore hagfish</name>
    <dbReference type="NCBI Taxonomy" id="7764"/>
    <lineage>
        <taxon>Eukaryota</taxon>
        <taxon>Metazoa</taxon>
        <taxon>Chordata</taxon>
        <taxon>Craniata</taxon>
        <taxon>Vertebrata</taxon>
        <taxon>Cyclostomata</taxon>
        <taxon>Myxini</taxon>
        <taxon>Myxiniformes</taxon>
        <taxon>Myxinidae</taxon>
        <taxon>Eptatretinae</taxon>
        <taxon>Eptatretus</taxon>
    </lineage>
</organism>
<evidence type="ECO:0000259" key="7">
    <source>
        <dbReference type="Pfam" id="PF10591"/>
    </source>
</evidence>
<dbReference type="SUPFAM" id="SSF47473">
    <property type="entry name" value="EF-hand"/>
    <property type="match status" value="1"/>
</dbReference>
<feature type="domain" description="SPARC/Testican calcium-binding" evidence="7">
    <location>
        <begin position="75"/>
        <end position="143"/>
    </location>
</feature>
<dbReference type="GeneTree" id="ENSGT00390000018436"/>
<protein>
    <recommendedName>
        <fullName evidence="7">SPARC/Testican calcium-binding domain-containing protein</fullName>
    </recommendedName>
</protein>
<dbReference type="InterPro" id="IPR018247">
    <property type="entry name" value="EF_Hand_1_Ca_BS"/>
</dbReference>
<keyword evidence="5" id="KW-0325">Glycoprotein</keyword>
<evidence type="ECO:0000256" key="5">
    <source>
        <dbReference type="ARBA" id="ARBA00023180"/>
    </source>
</evidence>
<evidence type="ECO:0000256" key="2">
    <source>
        <dbReference type="ARBA" id="ARBA00022525"/>
    </source>
</evidence>
<dbReference type="PANTHER" id="PTHR12352:SF30">
    <property type="entry name" value="FI05255P"/>
    <property type="match status" value="1"/>
</dbReference>
<dbReference type="Proteomes" id="UP000694388">
    <property type="component" value="Unplaced"/>
</dbReference>
<keyword evidence="3" id="KW-0106">Calcium</keyword>
<dbReference type="GO" id="GO:0050840">
    <property type="term" value="F:extracellular matrix binding"/>
    <property type="evidence" value="ECO:0007669"/>
    <property type="project" value="TreeGrafter"/>
</dbReference>
<dbReference type="Ensembl" id="ENSEBUT00000023247.1">
    <property type="protein sequence ID" value="ENSEBUP00000022671.1"/>
    <property type="gene ID" value="ENSEBUG00000013973.1"/>
</dbReference>
<proteinExistence type="predicted"/>
<dbReference type="PANTHER" id="PTHR12352">
    <property type="entry name" value="SECRETED MODULAR CALCIUM-BINDING PROTEIN"/>
    <property type="match status" value="1"/>
</dbReference>
<dbReference type="Pfam" id="PF10591">
    <property type="entry name" value="SPARC_Ca_bdg"/>
    <property type="match status" value="1"/>
</dbReference>
<dbReference type="InterPro" id="IPR051950">
    <property type="entry name" value="Dev_reg/Prot_inhib"/>
</dbReference>
<dbReference type="InterPro" id="IPR011992">
    <property type="entry name" value="EF-hand-dom_pair"/>
</dbReference>
<name>A0A8C4QYY0_EPTBU</name>
<dbReference type="GO" id="GO:0008201">
    <property type="term" value="F:heparin binding"/>
    <property type="evidence" value="ECO:0007669"/>
    <property type="project" value="TreeGrafter"/>
</dbReference>
<reference evidence="8" key="1">
    <citation type="submission" date="2025-08" db="UniProtKB">
        <authorList>
            <consortium name="Ensembl"/>
        </authorList>
    </citation>
    <scope>IDENTIFICATION</scope>
</reference>
<evidence type="ECO:0000256" key="1">
    <source>
        <dbReference type="ARBA" id="ARBA00004613"/>
    </source>
</evidence>
<keyword evidence="4" id="KW-1015">Disulfide bond</keyword>
<evidence type="ECO:0000256" key="3">
    <source>
        <dbReference type="ARBA" id="ARBA00022837"/>
    </source>
</evidence>
<dbReference type="GO" id="GO:0030198">
    <property type="term" value="P:extracellular matrix organization"/>
    <property type="evidence" value="ECO:0007669"/>
    <property type="project" value="TreeGrafter"/>
</dbReference>
<sequence>MHNAFTTTTITGWHKEKMPCFFSCIIVICLQTGCPGIKKNQFITSILDALITDMVKAAKEAGASSRGRVPEPDPTQTLEERAVDWFFKSLDRNQRGILAKRDMKRLKRFLKKRPQPRPCGRKFVEYCDLNSNKALSLPELRGCLGLKKQHGERHANRRQHRRSRRGKVRRTQ</sequence>
<dbReference type="GO" id="GO:0005604">
    <property type="term" value="C:basement membrane"/>
    <property type="evidence" value="ECO:0007669"/>
    <property type="project" value="TreeGrafter"/>
</dbReference>
<dbReference type="OMA" id="SCIIVIC"/>
<feature type="region of interest" description="Disordered" evidence="6">
    <location>
        <begin position="148"/>
        <end position="172"/>
    </location>
</feature>
<comment type="subcellular location">
    <subcellularLocation>
        <location evidence="1">Secreted</location>
    </subcellularLocation>
</comment>
<evidence type="ECO:0000313" key="8">
    <source>
        <dbReference type="Ensembl" id="ENSEBUP00000022671.1"/>
    </source>
</evidence>
<dbReference type="AlphaFoldDB" id="A0A8C4QYY0"/>
<evidence type="ECO:0000256" key="4">
    <source>
        <dbReference type="ARBA" id="ARBA00023157"/>
    </source>
</evidence>
<accession>A0A8C4QYY0</accession>
<dbReference type="InterPro" id="IPR019577">
    <property type="entry name" value="SPARC/Testican_Ca-bd-dom"/>
</dbReference>
<reference evidence="8" key="2">
    <citation type="submission" date="2025-09" db="UniProtKB">
        <authorList>
            <consortium name="Ensembl"/>
        </authorList>
    </citation>
    <scope>IDENTIFICATION</scope>
</reference>
<evidence type="ECO:0000313" key="9">
    <source>
        <dbReference type="Proteomes" id="UP000694388"/>
    </source>
</evidence>
<dbReference type="GO" id="GO:0005615">
    <property type="term" value="C:extracellular space"/>
    <property type="evidence" value="ECO:0007669"/>
    <property type="project" value="TreeGrafter"/>
</dbReference>
<keyword evidence="9" id="KW-1185">Reference proteome</keyword>
<dbReference type="Gene3D" id="1.10.238.10">
    <property type="entry name" value="EF-hand"/>
    <property type="match status" value="1"/>
</dbReference>
<keyword evidence="2" id="KW-0964">Secreted</keyword>
<dbReference type="PROSITE" id="PS00018">
    <property type="entry name" value="EF_HAND_1"/>
    <property type="match status" value="1"/>
</dbReference>